<dbReference type="PANTHER" id="PTHR34988:SF1">
    <property type="entry name" value="DNA-BINDING PROTEIN"/>
    <property type="match status" value="1"/>
</dbReference>
<accession>A0A819W6C6</accession>
<dbReference type="Proteomes" id="UP000663874">
    <property type="component" value="Unassembled WGS sequence"/>
</dbReference>
<dbReference type="InterPro" id="IPR005175">
    <property type="entry name" value="PPC_dom"/>
</dbReference>
<keyword evidence="7" id="KW-1185">Reference proteome</keyword>
<dbReference type="Proteomes" id="UP000663889">
    <property type="component" value="Unassembled WGS sequence"/>
</dbReference>
<sequence length="151" mass="16718">MSSWSNLQLIPTSIRVYPLRLSPDMDVLSNIRTLMNKNGLKSVFIMTCVGSVKAIRLRMASTTDVIDLNTPHEIVSLVGTLDSEGQHIHGSFSDRTGRVIGGHVMDDHPMTVFTTVEIVLAECENVTFTREMDPASGYPELVINKKTVDDK</sequence>
<dbReference type="AlphaFoldDB" id="A0A819W6C6"/>
<dbReference type="CDD" id="cd11378">
    <property type="entry name" value="DUF296"/>
    <property type="match status" value="1"/>
</dbReference>
<dbReference type="EMBL" id="CAJOBE010010983">
    <property type="protein sequence ID" value="CAF4120897.1"/>
    <property type="molecule type" value="Genomic_DNA"/>
</dbReference>
<gene>
    <name evidence="6" type="ORF">FNK824_LOCUS32295</name>
    <name evidence="3" type="ORF">JXQ802_LOCUS14110</name>
    <name evidence="5" type="ORF">OTI717_LOCUS15306</name>
    <name evidence="4" type="ORF">RFH988_LOCUS18810</name>
    <name evidence="2" type="ORF">SEV965_LOCUS4857</name>
</gene>
<dbReference type="Proteomes" id="UP000663870">
    <property type="component" value="Unassembled WGS sequence"/>
</dbReference>
<name>A0A819W6C6_9BILA</name>
<dbReference type="Proteomes" id="UP000663823">
    <property type="component" value="Unassembled WGS sequence"/>
</dbReference>
<dbReference type="EMBL" id="CAJNOU010000144">
    <property type="protein sequence ID" value="CAF0885765.1"/>
    <property type="molecule type" value="Genomic_DNA"/>
</dbReference>
<evidence type="ECO:0000313" key="7">
    <source>
        <dbReference type="Proteomes" id="UP000663870"/>
    </source>
</evidence>
<evidence type="ECO:0000313" key="6">
    <source>
        <dbReference type="EMBL" id="CAF4120897.1"/>
    </source>
</evidence>
<dbReference type="PROSITE" id="PS51742">
    <property type="entry name" value="PPC"/>
    <property type="match status" value="1"/>
</dbReference>
<evidence type="ECO:0000313" key="2">
    <source>
        <dbReference type="EMBL" id="CAF0885765.1"/>
    </source>
</evidence>
<dbReference type="Proteomes" id="UP000663882">
    <property type="component" value="Unassembled WGS sequence"/>
</dbReference>
<comment type="caution">
    <text evidence="6">The sequence shown here is derived from an EMBL/GenBank/DDBJ whole genome shotgun (WGS) entry which is preliminary data.</text>
</comment>
<dbReference type="EMBL" id="CAJNOL010000312">
    <property type="protein sequence ID" value="CAF0999781.1"/>
    <property type="molecule type" value="Genomic_DNA"/>
</dbReference>
<proteinExistence type="predicted"/>
<dbReference type="EMBL" id="CAJOAX010001796">
    <property type="protein sequence ID" value="CAF3746053.1"/>
    <property type="molecule type" value="Genomic_DNA"/>
</dbReference>
<dbReference type="Pfam" id="PF03479">
    <property type="entry name" value="PCC"/>
    <property type="match status" value="1"/>
</dbReference>
<reference evidence="6" key="1">
    <citation type="submission" date="2021-02" db="EMBL/GenBank/DDBJ databases">
        <authorList>
            <person name="Nowell W R."/>
        </authorList>
    </citation>
    <scope>NUCLEOTIDE SEQUENCE</scope>
</reference>
<organism evidence="6 8">
    <name type="scientific">Rotaria sordida</name>
    <dbReference type="NCBI Taxonomy" id="392033"/>
    <lineage>
        <taxon>Eukaryota</taxon>
        <taxon>Metazoa</taxon>
        <taxon>Spiralia</taxon>
        <taxon>Gnathifera</taxon>
        <taxon>Rotifera</taxon>
        <taxon>Eurotatoria</taxon>
        <taxon>Bdelloidea</taxon>
        <taxon>Philodinida</taxon>
        <taxon>Philodinidae</taxon>
        <taxon>Rotaria</taxon>
    </lineage>
</organism>
<dbReference type="OrthoDB" id="2156856at2759"/>
<dbReference type="Gene3D" id="3.30.1330.80">
    <property type="entry name" value="Hypothetical protein, similar to alpha- acetolactate decarboxylase, domain 2"/>
    <property type="match status" value="1"/>
</dbReference>
<evidence type="ECO:0000259" key="1">
    <source>
        <dbReference type="PROSITE" id="PS51742"/>
    </source>
</evidence>
<protein>
    <recommendedName>
        <fullName evidence="1">PPC domain-containing protein</fullName>
    </recommendedName>
</protein>
<dbReference type="SUPFAM" id="SSF117856">
    <property type="entry name" value="AF0104/ALDC/Ptd012-like"/>
    <property type="match status" value="1"/>
</dbReference>
<evidence type="ECO:0000313" key="3">
    <source>
        <dbReference type="EMBL" id="CAF0999781.1"/>
    </source>
</evidence>
<feature type="domain" description="PPC" evidence="1">
    <location>
        <begin position="11"/>
        <end position="144"/>
    </location>
</feature>
<evidence type="ECO:0000313" key="4">
    <source>
        <dbReference type="EMBL" id="CAF1091213.1"/>
    </source>
</evidence>
<dbReference type="PANTHER" id="PTHR34988">
    <property type="entry name" value="PROTEIN, PUTATIVE-RELATED"/>
    <property type="match status" value="1"/>
</dbReference>
<evidence type="ECO:0000313" key="8">
    <source>
        <dbReference type="Proteomes" id="UP000663874"/>
    </source>
</evidence>
<evidence type="ECO:0000313" key="5">
    <source>
        <dbReference type="EMBL" id="CAF3746053.1"/>
    </source>
</evidence>
<dbReference type="EMBL" id="CAJNOO010001076">
    <property type="protein sequence ID" value="CAF1091213.1"/>
    <property type="molecule type" value="Genomic_DNA"/>
</dbReference>